<accession>A0A8J8NWI9</accession>
<evidence type="ECO:0000313" key="1">
    <source>
        <dbReference type="EMBL" id="TNV83146.1"/>
    </source>
</evidence>
<dbReference type="EMBL" id="RRYP01004121">
    <property type="protein sequence ID" value="TNV83146.1"/>
    <property type="molecule type" value="Genomic_DNA"/>
</dbReference>
<comment type="caution">
    <text evidence="1">The sequence shown here is derived from an EMBL/GenBank/DDBJ whole genome shotgun (WGS) entry which is preliminary data.</text>
</comment>
<gene>
    <name evidence="1" type="ORF">FGO68_gene13460</name>
</gene>
<dbReference type="AlphaFoldDB" id="A0A8J8NWI9"/>
<name>A0A8J8NWI9_HALGN</name>
<keyword evidence="2" id="KW-1185">Reference proteome</keyword>
<organism evidence="1 2">
    <name type="scientific">Halteria grandinella</name>
    <dbReference type="NCBI Taxonomy" id="5974"/>
    <lineage>
        <taxon>Eukaryota</taxon>
        <taxon>Sar</taxon>
        <taxon>Alveolata</taxon>
        <taxon>Ciliophora</taxon>
        <taxon>Intramacronucleata</taxon>
        <taxon>Spirotrichea</taxon>
        <taxon>Stichotrichia</taxon>
        <taxon>Sporadotrichida</taxon>
        <taxon>Halteriidae</taxon>
        <taxon>Halteria</taxon>
    </lineage>
</organism>
<reference evidence="1" key="1">
    <citation type="submission" date="2019-06" db="EMBL/GenBank/DDBJ databases">
        <authorList>
            <person name="Zheng W."/>
        </authorList>
    </citation>
    <scope>NUCLEOTIDE SEQUENCE</scope>
    <source>
        <strain evidence="1">QDHG01</strain>
    </source>
</reference>
<dbReference type="Proteomes" id="UP000785679">
    <property type="component" value="Unassembled WGS sequence"/>
</dbReference>
<proteinExistence type="predicted"/>
<sequence length="75" mass="9130">MRTFAFGVFREIGIYASAQRQDILLLSSALFFKQRFVKESYQEFYYEIVRLVIKVNFSVHDSRNKKAWLNIKYYF</sequence>
<evidence type="ECO:0000313" key="2">
    <source>
        <dbReference type="Proteomes" id="UP000785679"/>
    </source>
</evidence>
<protein>
    <submittedName>
        <fullName evidence="1">Uncharacterized protein</fullName>
    </submittedName>
</protein>